<dbReference type="GO" id="GO:0005737">
    <property type="term" value="C:cytoplasm"/>
    <property type="evidence" value="ECO:0007669"/>
    <property type="project" value="TreeGrafter"/>
</dbReference>
<dbReference type="GO" id="GO:0008270">
    <property type="term" value="F:zinc ion binding"/>
    <property type="evidence" value="ECO:0007669"/>
    <property type="project" value="UniProtKB-KW"/>
</dbReference>
<gene>
    <name evidence="5" type="primary">UBR7_1</name>
    <name evidence="5" type="ORF">E2C01_056136</name>
</gene>
<name>A0A5B7GWS0_PORTR</name>
<evidence type="ECO:0000256" key="2">
    <source>
        <dbReference type="ARBA" id="ARBA00022771"/>
    </source>
</evidence>
<proteinExistence type="predicted"/>
<dbReference type="Pfam" id="PF02207">
    <property type="entry name" value="zf-UBR"/>
    <property type="match status" value="1"/>
</dbReference>
<keyword evidence="2" id="KW-0863">Zinc-finger</keyword>
<keyword evidence="6" id="KW-1185">Reference proteome</keyword>
<dbReference type="InterPro" id="IPR047506">
    <property type="entry name" value="UBR7-like_UBR-box"/>
</dbReference>
<dbReference type="SMART" id="SM00396">
    <property type="entry name" value="ZnF_UBR1"/>
    <property type="match status" value="1"/>
</dbReference>
<evidence type="ECO:0000256" key="1">
    <source>
        <dbReference type="ARBA" id="ARBA00022723"/>
    </source>
</evidence>
<dbReference type="GO" id="GO:0061630">
    <property type="term" value="F:ubiquitin protein ligase activity"/>
    <property type="evidence" value="ECO:0007669"/>
    <property type="project" value="InterPro"/>
</dbReference>
<dbReference type="CDD" id="cd19677">
    <property type="entry name" value="UBR-box_UBR7"/>
    <property type="match status" value="1"/>
</dbReference>
<sequence length="84" mass="9299">MDINDSLNAQFGLGNTIFTQGYMKRQALYACMTCCPADGEQQAGVCLACSYHCHEDHDLVELYTKRQVAKCVYMSHGEGLEALS</sequence>
<dbReference type="PANTHER" id="PTHR13513:SF9">
    <property type="entry name" value="E3 UBIQUITIN-PROTEIN LIGASE UBR7-RELATED"/>
    <property type="match status" value="1"/>
</dbReference>
<accession>A0A5B7GWS0</accession>
<evidence type="ECO:0000256" key="3">
    <source>
        <dbReference type="ARBA" id="ARBA00022833"/>
    </source>
</evidence>
<feature type="domain" description="UBR-type" evidence="4">
    <location>
        <begin position="12"/>
        <end position="75"/>
    </location>
</feature>
<dbReference type="EMBL" id="VSRR010019254">
    <property type="protein sequence ID" value="MPC62056.1"/>
    <property type="molecule type" value="Genomic_DNA"/>
</dbReference>
<keyword evidence="1" id="KW-0479">Metal-binding</keyword>
<dbReference type="InterPro" id="IPR040204">
    <property type="entry name" value="UBR7"/>
</dbReference>
<protein>
    <submittedName>
        <fullName evidence="5">Putative E3 ubiquitin-protein ligase UBR7</fullName>
    </submittedName>
</protein>
<evidence type="ECO:0000313" key="5">
    <source>
        <dbReference type="EMBL" id="MPC62056.1"/>
    </source>
</evidence>
<dbReference type="AlphaFoldDB" id="A0A5B7GWS0"/>
<comment type="caution">
    <text evidence="5">The sequence shown here is derived from an EMBL/GenBank/DDBJ whole genome shotgun (WGS) entry which is preliminary data.</text>
</comment>
<dbReference type="Proteomes" id="UP000324222">
    <property type="component" value="Unassembled WGS sequence"/>
</dbReference>
<evidence type="ECO:0000313" key="6">
    <source>
        <dbReference type="Proteomes" id="UP000324222"/>
    </source>
</evidence>
<keyword evidence="3" id="KW-0862">Zinc</keyword>
<organism evidence="5 6">
    <name type="scientific">Portunus trituberculatus</name>
    <name type="common">Swimming crab</name>
    <name type="synonym">Neptunus trituberculatus</name>
    <dbReference type="NCBI Taxonomy" id="210409"/>
    <lineage>
        <taxon>Eukaryota</taxon>
        <taxon>Metazoa</taxon>
        <taxon>Ecdysozoa</taxon>
        <taxon>Arthropoda</taxon>
        <taxon>Crustacea</taxon>
        <taxon>Multicrustacea</taxon>
        <taxon>Malacostraca</taxon>
        <taxon>Eumalacostraca</taxon>
        <taxon>Eucarida</taxon>
        <taxon>Decapoda</taxon>
        <taxon>Pleocyemata</taxon>
        <taxon>Brachyura</taxon>
        <taxon>Eubrachyura</taxon>
        <taxon>Portunoidea</taxon>
        <taxon>Portunidae</taxon>
        <taxon>Portuninae</taxon>
        <taxon>Portunus</taxon>
    </lineage>
</organism>
<reference evidence="5 6" key="1">
    <citation type="submission" date="2019-05" db="EMBL/GenBank/DDBJ databases">
        <title>Another draft genome of Portunus trituberculatus and its Hox gene families provides insights of decapod evolution.</title>
        <authorList>
            <person name="Jeong J.-H."/>
            <person name="Song I."/>
            <person name="Kim S."/>
            <person name="Choi T."/>
            <person name="Kim D."/>
            <person name="Ryu S."/>
            <person name="Kim W."/>
        </authorList>
    </citation>
    <scope>NUCLEOTIDE SEQUENCE [LARGE SCALE GENOMIC DNA]</scope>
    <source>
        <tissue evidence="5">Muscle</tissue>
    </source>
</reference>
<dbReference type="InterPro" id="IPR003126">
    <property type="entry name" value="Znf_UBR"/>
</dbReference>
<dbReference type="PANTHER" id="PTHR13513">
    <property type="entry name" value="E3 UBIQUITIN-PROTEIN LIGASE UBR7"/>
    <property type="match status" value="1"/>
</dbReference>
<dbReference type="OrthoDB" id="10262564at2759"/>
<evidence type="ECO:0000259" key="4">
    <source>
        <dbReference type="SMART" id="SM00396"/>
    </source>
</evidence>